<reference evidence="2 3" key="1">
    <citation type="submission" date="2024-02" db="EMBL/GenBank/DDBJ databases">
        <title>Marinospirillum sp. MEB 164 isolated from Lonar lake sediment.</title>
        <authorList>
            <person name="Joshi A."/>
            <person name="Thite S."/>
        </authorList>
    </citation>
    <scope>NUCLEOTIDE SEQUENCE [LARGE SCALE GENOMIC DNA]</scope>
    <source>
        <strain evidence="2 3">MEB164</strain>
    </source>
</reference>
<dbReference type="PROSITE" id="PS50096">
    <property type="entry name" value="IQ"/>
    <property type="match status" value="1"/>
</dbReference>
<protein>
    <submittedName>
        <fullName evidence="2">PilW family protein</fullName>
    </submittedName>
</protein>
<evidence type="ECO:0000256" key="1">
    <source>
        <dbReference type="SAM" id="Phobius"/>
    </source>
</evidence>
<dbReference type="Pfam" id="PF16074">
    <property type="entry name" value="PilW"/>
    <property type="match status" value="1"/>
</dbReference>
<keyword evidence="3" id="KW-1185">Reference proteome</keyword>
<keyword evidence="1" id="KW-1133">Transmembrane helix</keyword>
<evidence type="ECO:0000313" key="3">
    <source>
        <dbReference type="Proteomes" id="UP001621714"/>
    </source>
</evidence>
<dbReference type="RefSeq" id="WP_405335966.1">
    <property type="nucleotide sequence ID" value="NZ_JBANFI010000001.1"/>
</dbReference>
<keyword evidence="1" id="KW-0472">Membrane</keyword>
<organism evidence="2 3">
    <name type="scientific">Marinospirillum alkalitolerans</name>
    <dbReference type="NCBI Taxonomy" id="3123374"/>
    <lineage>
        <taxon>Bacteria</taxon>
        <taxon>Pseudomonadati</taxon>
        <taxon>Pseudomonadota</taxon>
        <taxon>Gammaproteobacteria</taxon>
        <taxon>Oceanospirillales</taxon>
        <taxon>Oceanospirillaceae</taxon>
        <taxon>Marinospirillum</taxon>
    </lineage>
</organism>
<comment type="caution">
    <text evidence="2">The sequence shown here is derived from an EMBL/GenBank/DDBJ whole genome shotgun (WGS) entry which is preliminary data.</text>
</comment>
<dbReference type="Proteomes" id="UP001621714">
    <property type="component" value="Unassembled WGS sequence"/>
</dbReference>
<keyword evidence="1" id="KW-0812">Transmembrane</keyword>
<dbReference type="InterPro" id="IPR032092">
    <property type="entry name" value="PilW"/>
</dbReference>
<accession>A0ABW8PUZ7</accession>
<dbReference type="PROSITE" id="PS00409">
    <property type="entry name" value="PROKAR_NTER_METHYL"/>
    <property type="match status" value="1"/>
</dbReference>
<sequence>MKKNRRPSFFSTGLTLVEMLVALLIGVILMLALVSLFNQSTRQTAQLEARGYVAEAGRYALDLLAQDVRQAGSWGCLGTDFDMTDAALTFPERYWNHGVKVFHPSVAASWNHLPEIVRQVAVADQSLLFISGARDTGVRLTGRNHGRLTGQAQVWKGFLTGLNPGNTLLLVNSQCEDGIVLHLDQFTSGDEDEEDSLQVDLPEDEWPEWLGQTIGQDQINQDRGSQVYRIESRLYFIGEHAGSRWLMRWQAGAAQVEPLVEGIEQLFFLLGQKKSQRLASYIYEQYTEDSPITSWTEADWQQVGALQVNLLVAAPQVIAGVNHSPIVFRPNSPAVSLPGREASVYRMTTALRGRLAR</sequence>
<dbReference type="EMBL" id="JBANFI010000001">
    <property type="protein sequence ID" value="MFK7159513.1"/>
    <property type="molecule type" value="Genomic_DNA"/>
</dbReference>
<name>A0ABW8PUZ7_9GAMM</name>
<evidence type="ECO:0000313" key="2">
    <source>
        <dbReference type="EMBL" id="MFK7159513.1"/>
    </source>
</evidence>
<proteinExistence type="predicted"/>
<feature type="transmembrane region" description="Helical" evidence="1">
    <location>
        <begin position="12"/>
        <end position="37"/>
    </location>
</feature>
<dbReference type="InterPro" id="IPR012902">
    <property type="entry name" value="N_methyl_site"/>
</dbReference>
<gene>
    <name evidence="2" type="ORF">V6U78_00490</name>
</gene>